<dbReference type="RefSeq" id="WP_081374383.1">
    <property type="nucleotide sequence ID" value="NZ_FRCE01000003.1"/>
</dbReference>
<dbReference type="SUPFAM" id="SSF55961">
    <property type="entry name" value="Bet v1-like"/>
    <property type="match status" value="1"/>
</dbReference>
<accession>A0ABD7M687</accession>
<gene>
    <name evidence="1" type="ORF">SAMN04487849_10380</name>
</gene>
<name>A0ABD7M687_MICLU</name>
<proteinExistence type="predicted"/>
<organism evidence="1 2">
    <name type="scientific">Micrococcus luteus</name>
    <name type="common">Micrococcus lysodeikticus</name>
    <dbReference type="NCBI Taxonomy" id="1270"/>
    <lineage>
        <taxon>Bacteria</taxon>
        <taxon>Bacillati</taxon>
        <taxon>Actinomycetota</taxon>
        <taxon>Actinomycetes</taxon>
        <taxon>Micrococcales</taxon>
        <taxon>Micrococcaceae</taxon>
        <taxon>Micrococcus</taxon>
    </lineage>
</organism>
<sequence length="76" mass="8549">MARAGVRVPFRIDAVDRRRRTWAWTARVAGARLSLEHDLSRTDGGTRAGLTLTGPALLVAPYAVFTRWPLHRLLVR</sequence>
<dbReference type="AlphaFoldDB" id="A0ABD7M687"/>
<dbReference type="EMBL" id="FRCE01000003">
    <property type="protein sequence ID" value="SHL44454.1"/>
    <property type="molecule type" value="Genomic_DNA"/>
</dbReference>
<protein>
    <submittedName>
        <fullName evidence="1">Uncharacterized protein</fullName>
    </submittedName>
</protein>
<evidence type="ECO:0000313" key="2">
    <source>
        <dbReference type="Proteomes" id="UP000184253"/>
    </source>
</evidence>
<comment type="caution">
    <text evidence="1">The sequence shown here is derived from an EMBL/GenBank/DDBJ whole genome shotgun (WGS) entry which is preliminary data.</text>
</comment>
<evidence type="ECO:0000313" key="1">
    <source>
        <dbReference type="EMBL" id="SHL44454.1"/>
    </source>
</evidence>
<dbReference type="Proteomes" id="UP000184253">
    <property type="component" value="Unassembled WGS sequence"/>
</dbReference>
<reference evidence="1 2" key="1">
    <citation type="submission" date="2016-11" db="EMBL/GenBank/DDBJ databases">
        <authorList>
            <person name="Varghese N."/>
            <person name="Submissions S."/>
        </authorList>
    </citation>
    <scope>NUCLEOTIDE SEQUENCE [LARGE SCALE GENOMIC DNA]</scope>
    <source>
        <strain evidence="1 2">VTM4R57</strain>
    </source>
</reference>